<evidence type="ECO:0000313" key="1">
    <source>
        <dbReference type="EMBL" id="KAF7800843.1"/>
    </source>
</evidence>
<dbReference type="AlphaFoldDB" id="A0A834SCA4"/>
<dbReference type="EMBL" id="JAAIUW010000143">
    <property type="protein sequence ID" value="KAF7800843.1"/>
    <property type="molecule type" value="Genomic_DNA"/>
</dbReference>
<sequence>MTIIPCSHISLSLVCVGPLLCTRSASLQDPVAVRFPSPLGLSLISAIWYIVSHHVVSSHRFHLLPSVTEEQDEFLIERLQIEKEERGLKRYEQHLERAFKKKYPNENILGEKNIRSRIRVIKRWLMTNGQLFRMDHLNGREAELRPLFNVSGDRVMENVNDMNGLNVNVNGNEENDVNADEA</sequence>
<comment type="caution">
    <text evidence="1">The sequence shown here is derived from an EMBL/GenBank/DDBJ whole genome shotgun (WGS) entry which is preliminary data.</text>
</comment>
<keyword evidence="2" id="KW-1185">Reference proteome</keyword>
<protein>
    <submittedName>
        <fullName evidence="1">Uncharacterized protein</fullName>
    </submittedName>
</protein>
<dbReference type="Proteomes" id="UP000634136">
    <property type="component" value="Unassembled WGS sequence"/>
</dbReference>
<reference evidence="1" key="1">
    <citation type="submission" date="2020-09" db="EMBL/GenBank/DDBJ databases">
        <title>Genome-Enabled Discovery of Anthraquinone Biosynthesis in Senna tora.</title>
        <authorList>
            <person name="Kang S.-H."/>
            <person name="Pandey R.P."/>
            <person name="Lee C.-M."/>
            <person name="Sim J.-S."/>
            <person name="Jeong J.-T."/>
            <person name="Choi B.-S."/>
            <person name="Jung M."/>
            <person name="Ginzburg D."/>
            <person name="Zhao K."/>
            <person name="Won S.Y."/>
            <person name="Oh T.-J."/>
            <person name="Yu Y."/>
            <person name="Kim N.-H."/>
            <person name="Lee O.R."/>
            <person name="Lee T.-H."/>
            <person name="Bashyal P."/>
            <person name="Kim T.-S."/>
            <person name="Lee W.-H."/>
            <person name="Kawkins C."/>
            <person name="Kim C.-K."/>
            <person name="Kim J.S."/>
            <person name="Ahn B.O."/>
            <person name="Rhee S.Y."/>
            <person name="Sohng J.K."/>
        </authorList>
    </citation>
    <scope>NUCLEOTIDE SEQUENCE</scope>
    <source>
        <tissue evidence="1">Leaf</tissue>
    </source>
</reference>
<gene>
    <name evidence="1" type="ORF">G2W53_044675</name>
</gene>
<proteinExistence type="predicted"/>
<name>A0A834SCA4_9FABA</name>
<evidence type="ECO:0000313" key="2">
    <source>
        <dbReference type="Proteomes" id="UP000634136"/>
    </source>
</evidence>
<organism evidence="1 2">
    <name type="scientific">Senna tora</name>
    <dbReference type="NCBI Taxonomy" id="362788"/>
    <lineage>
        <taxon>Eukaryota</taxon>
        <taxon>Viridiplantae</taxon>
        <taxon>Streptophyta</taxon>
        <taxon>Embryophyta</taxon>
        <taxon>Tracheophyta</taxon>
        <taxon>Spermatophyta</taxon>
        <taxon>Magnoliopsida</taxon>
        <taxon>eudicotyledons</taxon>
        <taxon>Gunneridae</taxon>
        <taxon>Pentapetalae</taxon>
        <taxon>rosids</taxon>
        <taxon>fabids</taxon>
        <taxon>Fabales</taxon>
        <taxon>Fabaceae</taxon>
        <taxon>Caesalpinioideae</taxon>
        <taxon>Cassia clade</taxon>
        <taxon>Senna</taxon>
    </lineage>
</organism>
<accession>A0A834SCA4</accession>